<feature type="compositionally biased region" description="Acidic residues" evidence="1">
    <location>
        <begin position="117"/>
        <end position="131"/>
    </location>
</feature>
<sequence>MTTGLVQPWQTLGKISGRCLTTRVTGHDQSLARDKYHNLEDDVMVKNIFNSVKHKDGVGMKILSWMIMDEMKLTDHYWMHALVFGIDVPTTQSQPIESTQGTHRTTSTPRLPNPEMDKEESQEEELEEDDYELRRREMGKHVEESRSTRSPTIIRSLKTYSTLISLDTKELQEFTVTNPPPSSLTPSSSSPKLKLSATNQILSLSKPKPGRFKQYKNFFYELKGRYGYLFKLLKLRFMSRKNFNVLAQHLQEIMEESLSRMVAEQQQQQLYLTMRDNPQLQQDDLPILLALKYKFERLHAATTPCRPFVICPRDQDNPHDDAHPEGKNSAKRQKTFKHRTFVFGESSFG</sequence>
<comment type="caution">
    <text evidence="2">The sequence shown here is derived from an EMBL/GenBank/DDBJ whole genome shotgun (WGS) entry which is preliminary data.</text>
</comment>
<reference evidence="2" key="1">
    <citation type="journal article" date="2019" name="Sci. Rep.">
        <title>Draft genome of Tanacetum cinerariifolium, the natural source of mosquito coil.</title>
        <authorList>
            <person name="Yamashiro T."/>
            <person name="Shiraishi A."/>
            <person name="Satake H."/>
            <person name="Nakayama K."/>
        </authorList>
    </citation>
    <scope>NUCLEOTIDE SEQUENCE</scope>
</reference>
<gene>
    <name evidence="2" type="ORF">Tci_603403</name>
</gene>
<dbReference type="EMBL" id="BKCJ010403052">
    <property type="protein sequence ID" value="GFA31431.1"/>
    <property type="molecule type" value="Genomic_DNA"/>
</dbReference>
<dbReference type="AlphaFoldDB" id="A0A699JEG8"/>
<evidence type="ECO:0000313" key="2">
    <source>
        <dbReference type="EMBL" id="GFA31431.1"/>
    </source>
</evidence>
<feature type="compositionally biased region" description="Polar residues" evidence="1">
    <location>
        <begin position="93"/>
        <end position="110"/>
    </location>
</feature>
<proteinExistence type="predicted"/>
<name>A0A699JEG8_TANCI</name>
<accession>A0A699JEG8</accession>
<evidence type="ECO:0000256" key="1">
    <source>
        <dbReference type="SAM" id="MobiDB-lite"/>
    </source>
</evidence>
<protein>
    <submittedName>
        <fullName evidence="2">Uncharacterized protein</fullName>
    </submittedName>
</protein>
<feature type="region of interest" description="Disordered" evidence="1">
    <location>
        <begin position="93"/>
        <end position="131"/>
    </location>
</feature>
<feature type="compositionally biased region" description="Basic and acidic residues" evidence="1">
    <location>
        <begin position="316"/>
        <end position="328"/>
    </location>
</feature>
<organism evidence="2">
    <name type="scientific">Tanacetum cinerariifolium</name>
    <name type="common">Dalmatian daisy</name>
    <name type="synonym">Chrysanthemum cinerariifolium</name>
    <dbReference type="NCBI Taxonomy" id="118510"/>
    <lineage>
        <taxon>Eukaryota</taxon>
        <taxon>Viridiplantae</taxon>
        <taxon>Streptophyta</taxon>
        <taxon>Embryophyta</taxon>
        <taxon>Tracheophyta</taxon>
        <taxon>Spermatophyta</taxon>
        <taxon>Magnoliopsida</taxon>
        <taxon>eudicotyledons</taxon>
        <taxon>Gunneridae</taxon>
        <taxon>Pentapetalae</taxon>
        <taxon>asterids</taxon>
        <taxon>campanulids</taxon>
        <taxon>Asterales</taxon>
        <taxon>Asteraceae</taxon>
        <taxon>Asteroideae</taxon>
        <taxon>Anthemideae</taxon>
        <taxon>Anthemidinae</taxon>
        <taxon>Tanacetum</taxon>
    </lineage>
</organism>
<feature type="region of interest" description="Disordered" evidence="1">
    <location>
        <begin position="316"/>
        <end position="335"/>
    </location>
</feature>